<keyword evidence="5 10" id="KW-0418">Kinase</keyword>
<evidence type="ECO:0000256" key="6">
    <source>
        <dbReference type="ARBA" id="ARBA00022840"/>
    </source>
</evidence>
<feature type="transmembrane region" description="Helical" evidence="8">
    <location>
        <begin position="247"/>
        <end position="266"/>
    </location>
</feature>
<dbReference type="PANTHER" id="PTHR24421">
    <property type="entry name" value="NITRATE/NITRITE SENSOR PROTEIN NARX-RELATED"/>
    <property type="match status" value="1"/>
</dbReference>
<keyword evidence="8" id="KW-1133">Transmembrane helix</keyword>
<keyword evidence="11" id="KW-1185">Reference proteome</keyword>
<comment type="catalytic activity">
    <reaction evidence="1">
        <text>ATP + protein L-histidine = ADP + protein N-phospho-L-histidine.</text>
        <dbReference type="EC" id="2.7.13.3"/>
    </reaction>
</comment>
<dbReference type="PROSITE" id="PS50109">
    <property type="entry name" value="HIS_KIN"/>
    <property type="match status" value="1"/>
</dbReference>
<evidence type="ECO:0000256" key="5">
    <source>
        <dbReference type="ARBA" id="ARBA00022777"/>
    </source>
</evidence>
<dbReference type="PANTHER" id="PTHR24421:SF60">
    <property type="entry name" value="SENSOR HISTIDINE KINASE COMP"/>
    <property type="match status" value="1"/>
</dbReference>
<protein>
    <recommendedName>
        <fullName evidence="2">histidine kinase</fullName>
        <ecNumber evidence="2">2.7.13.3</ecNumber>
    </recommendedName>
</protein>
<feature type="transmembrane region" description="Helical" evidence="8">
    <location>
        <begin position="181"/>
        <end position="204"/>
    </location>
</feature>
<dbReference type="Proteomes" id="UP001296943">
    <property type="component" value="Unassembled WGS sequence"/>
</dbReference>
<evidence type="ECO:0000256" key="3">
    <source>
        <dbReference type="ARBA" id="ARBA00022679"/>
    </source>
</evidence>
<sequence>MAETYVGLDVKKNTNGMWEVTKVDSIGWAGQRKIQLGDIITEVNEQSPDLYHSIQQYGVIGNLDQVKVLRNGDQLEYKVQIPINYNTLLYHTLLPLIVFMVLFGFSFYIYWKERENKVVLILIAFLLAVGLGYLSAGASARADPFARFINSLSLMMVPLLFIHFHYRYFLKYQFQLIKRKILAMLYAVNLFVVLIGMLASYLYIGGMYEFIRNAQLILFSLEFLFGFFVLIHYYIKFRKTVHKPIFQNAIFGIAVSFFPFIFLTALPSTIFGVELLPAPITAACLVFLPVFFLYLALMNQVFDIDFINGRLRYYSFISLILTGVIIGLVIFFTNLSYLQWARLTMLTYGLLILFFYLEEKLNVRRKLFKEQFNLDRFSYDIAKIVKKEELDERLIQEIKEVIPVENVSLVRFDKDEAIVHSSAGDEHYSKDLIEMYMIYHESMLSIGSQFLIEGNLCYIVSEQHDSIHILWIEQKANYTSFNQDEQRWIETLVHYTSIVYENFQLIEGVTEDLNQSLHNDHAMPSWILRLLFNLSEKERARLSSDLHDSALQEQLIWYRKVEDLLEGDQIPIQIREQLTDLREGLLGVVEQIRETCTLLRPPFLKETGIVEALSYLIQHYRARECFDIQFISRDFKVDLGDDQALAIYRIVQELLNNASKHSEASLINIEIKSAGDLVIISYIDDGVGLPSNKQYSPTQSMGLAGIRQRVHSMQGSMEIYSPENSGVEVAILLQSELEIRNYFEVM</sequence>
<evidence type="ECO:0000313" key="11">
    <source>
        <dbReference type="Proteomes" id="UP001296943"/>
    </source>
</evidence>
<dbReference type="InterPro" id="IPR005467">
    <property type="entry name" value="His_kinase_dom"/>
</dbReference>
<feature type="transmembrane region" description="Helical" evidence="8">
    <location>
        <begin position="311"/>
        <end position="333"/>
    </location>
</feature>
<dbReference type="EMBL" id="JAFBDR010000024">
    <property type="protein sequence ID" value="MBM7572980.1"/>
    <property type="molecule type" value="Genomic_DNA"/>
</dbReference>
<dbReference type="Gene3D" id="3.30.565.10">
    <property type="entry name" value="Histidine kinase-like ATPase, C-terminal domain"/>
    <property type="match status" value="1"/>
</dbReference>
<evidence type="ECO:0000256" key="7">
    <source>
        <dbReference type="ARBA" id="ARBA00023012"/>
    </source>
</evidence>
<keyword evidence="6" id="KW-0067">ATP-binding</keyword>
<dbReference type="RefSeq" id="WP_204501650.1">
    <property type="nucleotide sequence ID" value="NZ_JAFBDR010000024.1"/>
</dbReference>
<accession>A0ABS2N4A8</accession>
<reference evidence="10 11" key="1">
    <citation type="submission" date="2021-01" db="EMBL/GenBank/DDBJ databases">
        <title>Genomic Encyclopedia of Type Strains, Phase IV (KMG-IV): sequencing the most valuable type-strain genomes for metagenomic binning, comparative biology and taxonomic classification.</title>
        <authorList>
            <person name="Goeker M."/>
        </authorList>
    </citation>
    <scope>NUCLEOTIDE SEQUENCE [LARGE SCALE GENOMIC DNA]</scope>
    <source>
        <strain evidence="10 11">DSM 23711</strain>
    </source>
</reference>
<comment type="caution">
    <text evidence="10">The sequence shown here is derived from an EMBL/GenBank/DDBJ whole genome shotgun (WGS) entry which is preliminary data.</text>
</comment>
<feature type="transmembrane region" description="Helical" evidence="8">
    <location>
        <begin position="216"/>
        <end position="235"/>
    </location>
</feature>
<keyword evidence="8" id="KW-0472">Membrane</keyword>
<dbReference type="CDD" id="cd16917">
    <property type="entry name" value="HATPase_UhpB-NarQ-NarX-like"/>
    <property type="match status" value="1"/>
</dbReference>
<proteinExistence type="predicted"/>
<evidence type="ECO:0000256" key="8">
    <source>
        <dbReference type="SAM" id="Phobius"/>
    </source>
</evidence>
<dbReference type="GO" id="GO:0004673">
    <property type="term" value="F:protein histidine kinase activity"/>
    <property type="evidence" value="ECO:0007669"/>
    <property type="project" value="UniProtKB-EC"/>
</dbReference>
<dbReference type="InterPro" id="IPR050482">
    <property type="entry name" value="Sensor_HK_TwoCompSys"/>
</dbReference>
<evidence type="ECO:0000313" key="10">
    <source>
        <dbReference type="EMBL" id="MBM7572980.1"/>
    </source>
</evidence>
<dbReference type="SUPFAM" id="SSF55874">
    <property type="entry name" value="ATPase domain of HSP90 chaperone/DNA topoisomerase II/histidine kinase"/>
    <property type="match status" value="1"/>
</dbReference>
<feature type="transmembrane region" description="Helical" evidence="8">
    <location>
        <begin position="148"/>
        <end position="169"/>
    </location>
</feature>
<keyword evidence="7" id="KW-0902">Two-component regulatory system</keyword>
<evidence type="ECO:0000256" key="2">
    <source>
        <dbReference type="ARBA" id="ARBA00012438"/>
    </source>
</evidence>
<organism evidence="10 11">
    <name type="scientific">Aquibacillus albus</name>
    <dbReference type="NCBI Taxonomy" id="1168171"/>
    <lineage>
        <taxon>Bacteria</taxon>
        <taxon>Bacillati</taxon>
        <taxon>Bacillota</taxon>
        <taxon>Bacilli</taxon>
        <taxon>Bacillales</taxon>
        <taxon>Bacillaceae</taxon>
        <taxon>Aquibacillus</taxon>
    </lineage>
</organism>
<dbReference type="Pfam" id="PF07730">
    <property type="entry name" value="HisKA_3"/>
    <property type="match status" value="1"/>
</dbReference>
<keyword evidence="8" id="KW-0812">Transmembrane</keyword>
<keyword evidence="4" id="KW-0547">Nucleotide-binding</keyword>
<feature type="transmembrane region" description="Helical" evidence="8">
    <location>
        <begin position="339"/>
        <end position="357"/>
    </location>
</feature>
<dbReference type="InterPro" id="IPR036034">
    <property type="entry name" value="PDZ_sf"/>
</dbReference>
<evidence type="ECO:0000256" key="4">
    <source>
        <dbReference type="ARBA" id="ARBA00022741"/>
    </source>
</evidence>
<dbReference type="InterPro" id="IPR003594">
    <property type="entry name" value="HATPase_dom"/>
</dbReference>
<keyword evidence="3 10" id="KW-0808">Transferase</keyword>
<feature type="transmembrane region" description="Helical" evidence="8">
    <location>
        <begin position="88"/>
        <end position="111"/>
    </location>
</feature>
<evidence type="ECO:0000259" key="9">
    <source>
        <dbReference type="PROSITE" id="PS50109"/>
    </source>
</evidence>
<name>A0ABS2N4A8_9BACI</name>
<feature type="domain" description="Histidine kinase" evidence="9">
    <location>
        <begin position="647"/>
        <end position="737"/>
    </location>
</feature>
<dbReference type="EC" id="2.7.13.3" evidence="2"/>
<dbReference type="SMART" id="SM00387">
    <property type="entry name" value="HATPase_c"/>
    <property type="match status" value="1"/>
</dbReference>
<dbReference type="SUPFAM" id="SSF50156">
    <property type="entry name" value="PDZ domain-like"/>
    <property type="match status" value="1"/>
</dbReference>
<evidence type="ECO:0000256" key="1">
    <source>
        <dbReference type="ARBA" id="ARBA00000085"/>
    </source>
</evidence>
<dbReference type="InterPro" id="IPR036890">
    <property type="entry name" value="HATPase_C_sf"/>
</dbReference>
<dbReference type="InterPro" id="IPR011712">
    <property type="entry name" value="Sig_transdc_His_kin_sub3_dim/P"/>
</dbReference>
<feature type="transmembrane region" description="Helical" evidence="8">
    <location>
        <begin position="278"/>
        <end position="299"/>
    </location>
</feature>
<feature type="transmembrane region" description="Helical" evidence="8">
    <location>
        <begin position="118"/>
        <end position="136"/>
    </location>
</feature>
<dbReference type="Pfam" id="PF02518">
    <property type="entry name" value="HATPase_c"/>
    <property type="match status" value="1"/>
</dbReference>
<gene>
    <name evidence="10" type="ORF">JOC48_003528</name>
</gene>